<reference evidence="1 2" key="1">
    <citation type="submission" date="2020-08" db="EMBL/GenBank/DDBJ databases">
        <title>Genomic Encyclopedia of Type Strains, Phase III (KMG-III): the genomes of soil and plant-associated and newly described type strains.</title>
        <authorList>
            <person name="Whitman W."/>
        </authorList>
    </citation>
    <scope>NUCLEOTIDE SEQUENCE [LARGE SCALE GENOMIC DNA]</scope>
    <source>
        <strain evidence="1 2">CECT 3237</strain>
    </source>
</reference>
<dbReference type="Proteomes" id="UP000572907">
    <property type="component" value="Unassembled WGS sequence"/>
</dbReference>
<evidence type="ECO:0000313" key="1">
    <source>
        <dbReference type="EMBL" id="MBB3074495.1"/>
    </source>
</evidence>
<dbReference type="PANTHER" id="PTHR36221">
    <property type="entry name" value="DUF742 DOMAIN-CONTAINING PROTEIN"/>
    <property type="match status" value="1"/>
</dbReference>
<name>A0A7W4ZL45_9ACTN</name>
<keyword evidence="2" id="KW-1185">Reference proteome</keyword>
<dbReference type="EMBL" id="JACHXE010000001">
    <property type="protein sequence ID" value="MBB3074495.1"/>
    <property type="molecule type" value="Genomic_DNA"/>
</dbReference>
<dbReference type="InterPro" id="IPR007995">
    <property type="entry name" value="DUF742"/>
</dbReference>
<dbReference type="AlphaFoldDB" id="A0A7W4ZL45"/>
<protein>
    <recommendedName>
        <fullName evidence="3">DUF742 domain-containing protein</fullName>
    </recommendedName>
</protein>
<accession>A0A7W4ZL45</accession>
<comment type="caution">
    <text evidence="1">The sequence shown here is derived from an EMBL/GenBank/DDBJ whole genome shotgun (WGS) entry which is preliminary data.</text>
</comment>
<evidence type="ECO:0008006" key="3">
    <source>
        <dbReference type="Google" id="ProtNLM"/>
    </source>
</evidence>
<dbReference type="PANTHER" id="PTHR36221:SF1">
    <property type="entry name" value="DUF742 DOMAIN-CONTAINING PROTEIN"/>
    <property type="match status" value="1"/>
</dbReference>
<dbReference type="Pfam" id="PF05331">
    <property type="entry name" value="DUF742"/>
    <property type="match status" value="1"/>
</dbReference>
<proteinExistence type="predicted"/>
<gene>
    <name evidence="1" type="ORF">FHS41_000964</name>
</gene>
<sequence length="125" mass="13178">MTVTAAGDGPWLDDAAGRLVRPFTVSNGRTRPTVALDLVSQLMATGATPLGYLGPEHAQALERCRVPVAVAEVAAHLKLPVAVTKVLLADLVDCGALTTKPPAFHHNPTDRALLEAVLDGLRRQL</sequence>
<organism evidence="1 2">
    <name type="scientific">Streptomyces violarus</name>
    <dbReference type="NCBI Taxonomy" id="67380"/>
    <lineage>
        <taxon>Bacteria</taxon>
        <taxon>Bacillati</taxon>
        <taxon>Actinomycetota</taxon>
        <taxon>Actinomycetes</taxon>
        <taxon>Kitasatosporales</taxon>
        <taxon>Streptomycetaceae</taxon>
        <taxon>Streptomyces</taxon>
    </lineage>
</organism>
<evidence type="ECO:0000313" key="2">
    <source>
        <dbReference type="Proteomes" id="UP000572907"/>
    </source>
</evidence>